<dbReference type="InterPro" id="IPR045851">
    <property type="entry name" value="AMP-bd_C_sf"/>
</dbReference>
<dbReference type="PANTHER" id="PTHR43272">
    <property type="entry name" value="LONG-CHAIN-FATTY-ACID--COA LIGASE"/>
    <property type="match status" value="1"/>
</dbReference>
<evidence type="ECO:0000256" key="3">
    <source>
        <dbReference type="ARBA" id="ARBA00024484"/>
    </source>
</evidence>
<dbReference type="InterPro" id="IPR000873">
    <property type="entry name" value="AMP-dep_synth/lig_dom"/>
</dbReference>
<dbReference type="PROSITE" id="PS00455">
    <property type="entry name" value="AMP_BINDING"/>
    <property type="match status" value="1"/>
</dbReference>
<reference evidence="7" key="1">
    <citation type="journal article" date="2020" name="mSystems">
        <title>Genome- and Community-Level Interaction Insights into Carbon Utilization and Element Cycling Functions of Hydrothermarchaeota in Hydrothermal Sediment.</title>
        <authorList>
            <person name="Zhou Z."/>
            <person name="Liu Y."/>
            <person name="Xu W."/>
            <person name="Pan J."/>
            <person name="Luo Z.H."/>
            <person name="Li M."/>
        </authorList>
    </citation>
    <scope>NUCLEOTIDE SEQUENCE [LARGE SCALE GENOMIC DNA]</scope>
    <source>
        <strain evidence="7">SpSt-381</strain>
    </source>
</reference>
<evidence type="ECO:0000259" key="6">
    <source>
        <dbReference type="Pfam" id="PF13193"/>
    </source>
</evidence>
<dbReference type="AlphaFoldDB" id="A0A832I8H7"/>
<feature type="domain" description="AMP-binding enzyme C-terminal" evidence="6">
    <location>
        <begin position="543"/>
        <end position="637"/>
    </location>
</feature>
<dbReference type="InterPro" id="IPR042099">
    <property type="entry name" value="ANL_N_sf"/>
</dbReference>
<keyword evidence="2" id="KW-0067">ATP-binding</keyword>
<feature type="region of interest" description="Disordered" evidence="4">
    <location>
        <begin position="1"/>
        <end position="63"/>
    </location>
</feature>
<keyword evidence="1" id="KW-0547">Nucleotide-binding</keyword>
<dbReference type="Pfam" id="PF00501">
    <property type="entry name" value="AMP-binding"/>
    <property type="match status" value="1"/>
</dbReference>
<feature type="compositionally biased region" description="Pro residues" evidence="4">
    <location>
        <begin position="39"/>
        <end position="48"/>
    </location>
</feature>
<feature type="compositionally biased region" description="Low complexity" evidence="4">
    <location>
        <begin position="52"/>
        <end position="63"/>
    </location>
</feature>
<dbReference type="SUPFAM" id="SSF56801">
    <property type="entry name" value="Acetyl-CoA synthetase-like"/>
    <property type="match status" value="1"/>
</dbReference>
<feature type="domain" description="AMP-dependent synthetase/ligase" evidence="5">
    <location>
        <begin position="100"/>
        <end position="492"/>
    </location>
</feature>
<feature type="compositionally biased region" description="Low complexity" evidence="4">
    <location>
        <begin position="19"/>
        <end position="28"/>
    </location>
</feature>
<feature type="compositionally biased region" description="Low complexity" evidence="4">
    <location>
        <begin position="1"/>
        <end position="12"/>
    </location>
</feature>
<evidence type="ECO:0000256" key="4">
    <source>
        <dbReference type="SAM" id="MobiDB-lite"/>
    </source>
</evidence>
<evidence type="ECO:0000259" key="5">
    <source>
        <dbReference type="Pfam" id="PF00501"/>
    </source>
</evidence>
<comment type="caution">
    <text evidence="7">The sequence shown here is derived from an EMBL/GenBank/DDBJ whole genome shotgun (WGS) entry which is preliminary data.</text>
</comment>
<comment type="catalytic activity">
    <reaction evidence="3">
        <text>a long-chain fatty acid + ATP + CoA = a long-chain fatty acyl-CoA + AMP + diphosphate</text>
        <dbReference type="Rhea" id="RHEA:15421"/>
        <dbReference type="ChEBI" id="CHEBI:30616"/>
        <dbReference type="ChEBI" id="CHEBI:33019"/>
        <dbReference type="ChEBI" id="CHEBI:57287"/>
        <dbReference type="ChEBI" id="CHEBI:57560"/>
        <dbReference type="ChEBI" id="CHEBI:83139"/>
        <dbReference type="ChEBI" id="CHEBI:456215"/>
        <dbReference type="EC" id="6.2.1.3"/>
    </reaction>
    <physiologicalReaction direction="left-to-right" evidence="3">
        <dbReference type="Rhea" id="RHEA:15422"/>
    </physiologicalReaction>
</comment>
<dbReference type="Gene3D" id="3.40.50.12780">
    <property type="entry name" value="N-terminal domain of ligase-like"/>
    <property type="match status" value="1"/>
</dbReference>
<name>A0A832I8H7_UNCEI</name>
<evidence type="ECO:0000256" key="2">
    <source>
        <dbReference type="ARBA" id="ARBA00022840"/>
    </source>
</evidence>
<accession>A0A832I8H7</accession>
<organism evidence="7">
    <name type="scientific">Eiseniibacteriota bacterium</name>
    <dbReference type="NCBI Taxonomy" id="2212470"/>
    <lineage>
        <taxon>Bacteria</taxon>
        <taxon>Candidatus Eiseniibacteriota</taxon>
    </lineage>
</organism>
<sequence>MRGARPAVLRPARGGGPPRRGASRPLAGTRPERLRPRGRGPPPPPGGRPPEARAGGHATRAGSCRARAAGATLPPVNPASRTGAPPAPVVRLLPQLADFAARQYGDAPFLLRHTPDGWRDLSFVEAARAMHASRAMLEAEGVRRGDRVALQSENRPEWTLAYLAVLAAGAVVVPLDAQLRPREVAEILATAGARFAIGSARQLPVLAEAREGRLADLRLLSLDPSETLPSLGVARERFPDAPAREAEGDPHDLAVLIFTSGTTGQAKGVMLSHSNLLHNVEAVARTFEFGPADRFLSVLPLHHTFESTGELCALRVGASIAFARGLNSRELREDMQTSGATLFIGVPLLYEKLLTAIHRGIDEAPLPRRLLAKTLLGTTRAVRLLTGARVGRRLLRPLRERAGLGRLRMFVSGAAPLPPEVFWGFTDLGWVMLEGYGLTETSPVVCANRPPKPNPGAVGWPLPGIEVRIAEPDAEGNGEILVRGPNVMLGYFAQPQATADVMRDGWFATGDLGRVLPDGRIRITGRLKNMIATAAGKKIYPEEVETELANSPYILEVVVIGGRDARGEREEVHAHVFPDLPALEALARAQGRACDESFVEAIVRQEVEAHCAHLAPYKRVKRVILRAQEFPKTTTGKIRRQHLAAEAAPARAGAVA</sequence>
<dbReference type="InterPro" id="IPR025110">
    <property type="entry name" value="AMP-bd_C"/>
</dbReference>
<keyword evidence="7" id="KW-0436">Ligase</keyword>
<dbReference type="GO" id="GO:0005524">
    <property type="term" value="F:ATP binding"/>
    <property type="evidence" value="ECO:0007669"/>
    <property type="project" value="UniProtKB-KW"/>
</dbReference>
<dbReference type="PANTHER" id="PTHR43272:SF33">
    <property type="entry name" value="AMP-BINDING DOMAIN-CONTAINING PROTEIN-RELATED"/>
    <property type="match status" value="1"/>
</dbReference>
<dbReference type="Pfam" id="PF13193">
    <property type="entry name" value="AMP-binding_C"/>
    <property type="match status" value="1"/>
</dbReference>
<proteinExistence type="predicted"/>
<evidence type="ECO:0000256" key="1">
    <source>
        <dbReference type="ARBA" id="ARBA00022741"/>
    </source>
</evidence>
<protein>
    <submittedName>
        <fullName evidence="7">Long-chain fatty acid--CoA ligase</fullName>
    </submittedName>
</protein>
<dbReference type="GO" id="GO:0016020">
    <property type="term" value="C:membrane"/>
    <property type="evidence" value="ECO:0007669"/>
    <property type="project" value="TreeGrafter"/>
</dbReference>
<dbReference type="InterPro" id="IPR020845">
    <property type="entry name" value="AMP-binding_CS"/>
</dbReference>
<dbReference type="GO" id="GO:0004467">
    <property type="term" value="F:long-chain fatty acid-CoA ligase activity"/>
    <property type="evidence" value="ECO:0007669"/>
    <property type="project" value="UniProtKB-EC"/>
</dbReference>
<dbReference type="EMBL" id="DSQF01000030">
    <property type="protein sequence ID" value="HGZ44553.1"/>
    <property type="molecule type" value="Genomic_DNA"/>
</dbReference>
<dbReference type="Gene3D" id="3.30.300.30">
    <property type="match status" value="1"/>
</dbReference>
<gene>
    <name evidence="7" type="ORF">ENR23_14315</name>
</gene>
<evidence type="ECO:0000313" key="7">
    <source>
        <dbReference type="EMBL" id="HGZ44553.1"/>
    </source>
</evidence>